<protein>
    <recommendedName>
        <fullName evidence="5">UPF0295 protein RH061_05165</fullName>
    </recommendedName>
</protein>
<accession>A0ABY9VJ76</accession>
<proteinExistence type="inferred from homology"/>
<evidence type="ECO:0000313" key="7">
    <source>
        <dbReference type="Proteomes" id="UP001303324"/>
    </source>
</evidence>
<sequence>MAKYSNKINKIRTFALSLIFIGFIVMYAGIFFRSSPLVMTIFMILGLLFIIASTVVYFWIGMLSTKTVQVVCPSCGKQTKMLGRVDICMYCNEPLTLDPSLEGKEFDEQYNRKQKK</sequence>
<evidence type="ECO:0000256" key="5">
    <source>
        <dbReference type="HAMAP-Rule" id="MF_01502"/>
    </source>
</evidence>
<evidence type="ECO:0000256" key="3">
    <source>
        <dbReference type="ARBA" id="ARBA00022989"/>
    </source>
</evidence>
<keyword evidence="3 5" id="KW-1133">Transmembrane helix</keyword>
<dbReference type="Pfam" id="PF11023">
    <property type="entry name" value="DUF2614"/>
    <property type="match status" value="1"/>
</dbReference>
<dbReference type="InterPro" id="IPR020912">
    <property type="entry name" value="UPF0295"/>
</dbReference>
<feature type="transmembrane region" description="Helical" evidence="5">
    <location>
        <begin position="38"/>
        <end position="60"/>
    </location>
</feature>
<dbReference type="RefSeq" id="WP_311074429.1">
    <property type="nucleotide sequence ID" value="NZ_CP134494.1"/>
</dbReference>
<dbReference type="NCBIfam" id="NF002796">
    <property type="entry name" value="PRK02935.1"/>
    <property type="match status" value="1"/>
</dbReference>
<keyword evidence="4 5" id="KW-0472">Membrane</keyword>
<gene>
    <name evidence="6" type="ORF">RH061_05165</name>
</gene>
<evidence type="ECO:0000313" key="6">
    <source>
        <dbReference type="EMBL" id="WNF23900.1"/>
    </source>
</evidence>
<comment type="subcellular location">
    <subcellularLocation>
        <location evidence="5">Cell membrane</location>
        <topology evidence="5">Multi-pass membrane protein</topology>
    </subcellularLocation>
</comment>
<keyword evidence="1 5" id="KW-1003">Cell membrane</keyword>
<evidence type="ECO:0000256" key="2">
    <source>
        <dbReference type="ARBA" id="ARBA00022692"/>
    </source>
</evidence>
<evidence type="ECO:0000256" key="1">
    <source>
        <dbReference type="ARBA" id="ARBA00022475"/>
    </source>
</evidence>
<feature type="transmembrane region" description="Helical" evidence="5">
    <location>
        <begin position="12"/>
        <end position="32"/>
    </location>
</feature>
<dbReference type="Proteomes" id="UP001303324">
    <property type="component" value="Chromosome"/>
</dbReference>
<keyword evidence="7" id="KW-1185">Reference proteome</keyword>
<dbReference type="EMBL" id="CP134494">
    <property type="protein sequence ID" value="WNF23900.1"/>
    <property type="molecule type" value="Genomic_DNA"/>
</dbReference>
<evidence type="ECO:0000256" key="4">
    <source>
        <dbReference type="ARBA" id="ARBA00023136"/>
    </source>
</evidence>
<dbReference type="HAMAP" id="MF_01502">
    <property type="entry name" value="UPF0295"/>
    <property type="match status" value="1"/>
</dbReference>
<comment type="similarity">
    <text evidence="5">Belongs to the UPF0295 family.</text>
</comment>
<reference evidence="6 7" key="1">
    <citation type="submission" date="2023-09" db="EMBL/GenBank/DDBJ databases">
        <title>Microbial mechanism of fulvic acid promoting antimony reduction mineralization in rice fields.</title>
        <authorList>
            <person name="Chen G."/>
            <person name="Lan J."/>
        </authorList>
    </citation>
    <scope>NUCLEOTIDE SEQUENCE [LARGE SCALE GENOMIC DNA]</scope>
    <source>
        <strain evidence="6 7">PS1</strain>
    </source>
</reference>
<name>A0ABY9VJ76_9BACI</name>
<keyword evidence="2 5" id="KW-0812">Transmembrane</keyword>
<organism evidence="6 7">
    <name type="scientific">Mesobacillus jeotgali</name>
    <dbReference type="NCBI Taxonomy" id="129985"/>
    <lineage>
        <taxon>Bacteria</taxon>
        <taxon>Bacillati</taxon>
        <taxon>Bacillota</taxon>
        <taxon>Bacilli</taxon>
        <taxon>Bacillales</taxon>
        <taxon>Bacillaceae</taxon>
        <taxon>Mesobacillus</taxon>
    </lineage>
</organism>